<proteinExistence type="predicted"/>
<gene>
    <name evidence="2" type="ORF">D8674_016742</name>
</gene>
<evidence type="ECO:0000313" key="3">
    <source>
        <dbReference type="Proteomes" id="UP000327157"/>
    </source>
</evidence>
<dbReference type="EMBL" id="SMOL01000160">
    <property type="protein sequence ID" value="KAB2625082.1"/>
    <property type="molecule type" value="Genomic_DNA"/>
</dbReference>
<protein>
    <submittedName>
        <fullName evidence="2">Nodulin-26-like</fullName>
    </submittedName>
</protein>
<sequence length="89" mass="9631">MKAEPITTTKYTKRRNCIWRTTQNPLIITVVGKFVKGGCYPPQERFGPTPVFGNVSSNAVGDEHGSPTIQETSVENLSPGEASIPRAIG</sequence>
<evidence type="ECO:0000313" key="2">
    <source>
        <dbReference type="EMBL" id="KAB2625082.1"/>
    </source>
</evidence>
<name>A0A5N5HG60_9ROSA</name>
<evidence type="ECO:0000256" key="1">
    <source>
        <dbReference type="SAM" id="MobiDB-lite"/>
    </source>
</evidence>
<comment type="caution">
    <text evidence="2">The sequence shown here is derived from an EMBL/GenBank/DDBJ whole genome shotgun (WGS) entry which is preliminary data.</text>
</comment>
<feature type="compositionally biased region" description="Polar residues" evidence="1">
    <location>
        <begin position="67"/>
        <end position="76"/>
    </location>
</feature>
<reference evidence="2 3" key="3">
    <citation type="submission" date="2019-11" db="EMBL/GenBank/DDBJ databases">
        <title>A de novo genome assembly of a pear dwarfing rootstock.</title>
        <authorList>
            <person name="Wang F."/>
            <person name="Wang J."/>
            <person name="Li S."/>
            <person name="Zhang Y."/>
            <person name="Fang M."/>
            <person name="Ma L."/>
            <person name="Zhao Y."/>
            <person name="Jiang S."/>
        </authorList>
    </citation>
    <scope>NUCLEOTIDE SEQUENCE [LARGE SCALE GENOMIC DNA]</scope>
    <source>
        <strain evidence="2">S2</strain>
        <tissue evidence="2">Leaf</tissue>
    </source>
</reference>
<reference evidence="3" key="2">
    <citation type="submission" date="2019-10" db="EMBL/GenBank/DDBJ databases">
        <title>A de novo genome assembly of a pear dwarfing rootstock.</title>
        <authorList>
            <person name="Wang F."/>
            <person name="Wang J."/>
            <person name="Li S."/>
            <person name="Zhang Y."/>
            <person name="Fang M."/>
            <person name="Ma L."/>
            <person name="Zhao Y."/>
            <person name="Jiang S."/>
        </authorList>
    </citation>
    <scope>NUCLEOTIDE SEQUENCE [LARGE SCALE GENOMIC DNA]</scope>
</reference>
<dbReference type="AlphaFoldDB" id="A0A5N5HG60"/>
<accession>A0A5N5HG60</accession>
<feature type="region of interest" description="Disordered" evidence="1">
    <location>
        <begin position="56"/>
        <end position="89"/>
    </location>
</feature>
<organism evidence="2 3">
    <name type="scientific">Pyrus ussuriensis x Pyrus communis</name>
    <dbReference type="NCBI Taxonomy" id="2448454"/>
    <lineage>
        <taxon>Eukaryota</taxon>
        <taxon>Viridiplantae</taxon>
        <taxon>Streptophyta</taxon>
        <taxon>Embryophyta</taxon>
        <taxon>Tracheophyta</taxon>
        <taxon>Spermatophyta</taxon>
        <taxon>Magnoliopsida</taxon>
        <taxon>eudicotyledons</taxon>
        <taxon>Gunneridae</taxon>
        <taxon>Pentapetalae</taxon>
        <taxon>rosids</taxon>
        <taxon>fabids</taxon>
        <taxon>Rosales</taxon>
        <taxon>Rosaceae</taxon>
        <taxon>Amygdaloideae</taxon>
        <taxon>Maleae</taxon>
        <taxon>Pyrus</taxon>
    </lineage>
</organism>
<dbReference type="Proteomes" id="UP000327157">
    <property type="component" value="Chromosome 16"/>
</dbReference>
<keyword evidence="3" id="KW-1185">Reference proteome</keyword>
<reference evidence="2 3" key="1">
    <citation type="submission" date="2019-09" db="EMBL/GenBank/DDBJ databases">
        <authorList>
            <person name="Ou C."/>
        </authorList>
    </citation>
    <scope>NUCLEOTIDE SEQUENCE [LARGE SCALE GENOMIC DNA]</scope>
    <source>
        <strain evidence="2">S2</strain>
        <tissue evidence="2">Leaf</tissue>
    </source>
</reference>